<dbReference type="RefSeq" id="WP_091721389.1">
    <property type="nucleotide sequence ID" value="NZ_LT629779.1"/>
</dbReference>
<protein>
    <submittedName>
        <fullName evidence="1">Uncharacterized protein</fullName>
    </submittedName>
</protein>
<name>A0A1H2A9Y1_9MICC</name>
<sequence length="125" mass="13646">MNKSYTGEELLKLARSERWQDQVTAATRTNVTPEAIAALMITGIHHEVVLALISRAGVTADELAWLAEHTDSPHALGRIAGHPTASTGTLKVIRDRAAGEEWEGWAHLHRYVLIMLSKRGVTDGA</sequence>
<dbReference type="EMBL" id="LT629779">
    <property type="protein sequence ID" value="SDT42582.1"/>
    <property type="molecule type" value="Genomic_DNA"/>
</dbReference>
<organism evidence="1 2">
    <name type="scientific">Pseudarthrobacter equi</name>
    <dbReference type="NCBI Taxonomy" id="728066"/>
    <lineage>
        <taxon>Bacteria</taxon>
        <taxon>Bacillati</taxon>
        <taxon>Actinomycetota</taxon>
        <taxon>Actinomycetes</taxon>
        <taxon>Micrococcales</taxon>
        <taxon>Micrococcaceae</taxon>
        <taxon>Pseudarthrobacter</taxon>
    </lineage>
</organism>
<keyword evidence="2" id="KW-1185">Reference proteome</keyword>
<dbReference type="Proteomes" id="UP000198751">
    <property type="component" value="Chromosome I"/>
</dbReference>
<proteinExistence type="predicted"/>
<evidence type="ECO:0000313" key="2">
    <source>
        <dbReference type="Proteomes" id="UP000198751"/>
    </source>
</evidence>
<gene>
    <name evidence="1" type="ORF">SAMN04489743_2860</name>
</gene>
<reference evidence="2" key="1">
    <citation type="submission" date="2016-10" db="EMBL/GenBank/DDBJ databases">
        <authorList>
            <person name="Varghese N."/>
            <person name="Submissions S."/>
        </authorList>
    </citation>
    <scope>NUCLEOTIDE SEQUENCE [LARGE SCALE GENOMIC DNA]</scope>
    <source>
        <strain evidence="2">IMMIB L-1606</strain>
    </source>
</reference>
<accession>A0A1H2A9Y1</accession>
<evidence type="ECO:0000313" key="1">
    <source>
        <dbReference type="EMBL" id="SDT42582.1"/>
    </source>
</evidence>
<dbReference type="AlphaFoldDB" id="A0A1H2A9Y1"/>
<dbReference type="OrthoDB" id="9833763at2"/>